<dbReference type="AlphaFoldDB" id="A1WU02"/>
<dbReference type="SMART" id="SM00138">
    <property type="entry name" value="MeTrc"/>
    <property type="match status" value="1"/>
</dbReference>
<dbReference type="GO" id="GO:0032259">
    <property type="term" value="P:methylation"/>
    <property type="evidence" value="ECO:0007669"/>
    <property type="project" value="UniProtKB-KW"/>
</dbReference>
<dbReference type="InterPro" id="IPR022641">
    <property type="entry name" value="CheR_N"/>
</dbReference>
<reference evidence="9" key="1">
    <citation type="submission" date="2006-12" db="EMBL/GenBank/DDBJ databases">
        <title>Complete sequence of Halorhodospira halophila SL1.</title>
        <authorList>
            <consortium name="US DOE Joint Genome Institute"/>
            <person name="Copeland A."/>
            <person name="Lucas S."/>
            <person name="Lapidus A."/>
            <person name="Barry K."/>
            <person name="Detter J.C."/>
            <person name="Glavina del Rio T."/>
            <person name="Hammon N."/>
            <person name="Israni S."/>
            <person name="Dalin E."/>
            <person name="Tice H."/>
            <person name="Pitluck S."/>
            <person name="Saunders E."/>
            <person name="Brettin T."/>
            <person name="Bruce D."/>
            <person name="Han C."/>
            <person name="Tapia R."/>
            <person name="Schmutz J."/>
            <person name="Larimer F."/>
            <person name="Land M."/>
            <person name="Hauser L."/>
            <person name="Kyrpides N."/>
            <person name="Mikhailova N."/>
            <person name="Hoff W."/>
            <person name="Richardson P."/>
        </authorList>
    </citation>
    <scope>NUCLEOTIDE SEQUENCE [LARGE SCALE GENOMIC DNA]</scope>
    <source>
        <strain evidence="9">DSM 244 / SL1</strain>
    </source>
</reference>
<dbReference type="InterPro" id="IPR029063">
    <property type="entry name" value="SAM-dependent_MTases_sf"/>
</dbReference>
<dbReference type="Pfam" id="PF01739">
    <property type="entry name" value="CheR"/>
    <property type="match status" value="1"/>
</dbReference>
<evidence type="ECO:0000256" key="4">
    <source>
        <dbReference type="ARBA" id="ARBA00022679"/>
    </source>
</evidence>
<dbReference type="SMART" id="SM00091">
    <property type="entry name" value="PAS"/>
    <property type="match status" value="2"/>
</dbReference>
<evidence type="ECO:0000256" key="2">
    <source>
        <dbReference type="ARBA" id="ARBA00012534"/>
    </source>
</evidence>
<dbReference type="Gene3D" id="3.40.50.150">
    <property type="entry name" value="Vaccinia Virus protein VP39"/>
    <property type="match status" value="1"/>
</dbReference>
<feature type="compositionally biased region" description="Polar residues" evidence="6">
    <location>
        <begin position="479"/>
        <end position="495"/>
    </location>
</feature>
<dbReference type="PANTHER" id="PTHR24422:SF27">
    <property type="entry name" value="PROTEIN-GLUTAMATE O-METHYLTRANSFERASE"/>
    <property type="match status" value="1"/>
</dbReference>
<keyword evidence="9" id="KW-1185">Reference proteome</keyword>
<evidence type="ECO:0000313" key="8">
    <source>
        <dbReference type="EMBL" id="ABM61164.1"/>
    </source>
</evidence>
<dbReference type="GO" id="GO:0008983">
    <property type="term" value="F:protein-glutamate O-methyltransferase activity"/>
    <property type="evidence" value="ECO:0007669"/>
    <property type="project" value="UniProtKB-EC"/>
</dbReference>
<dbReference type="InterPro" id="IPR000780">
    <property type="entry name" value="CheR_MeTrfase"/>
</dbReference>
<dbReference type="KEGG" id="hha:Hhal_0370"/>
<dbReference type="InterPro" id="IPR035965">
    <property type="entry name" value="PAS-like_dom_sf"/>
</dbReference>
<dbReference type="EMBL" id="CP000544">
    <property type="protein sequence ID" value="ABM61164.1"/>
    <property type="molecule type" value="Genomic_DNA"/>
</dbReference>
<gene>
    <name evidence="8" type="ordered locus">Hhal_0370</name>
</gene>
<reference evidence="8 9" key="2">
    <citation type="journal article" date="2013" name="Stand. Genomic Sci.">
        <title>Complete genome sequence of Halorhodospira halophila SL1.</title>
        <authorList>
            <person name="Challacombe J.F."/>
            <person name="Majid S."/>
            <person name="Deole R."/>
            <person name="Brettin T.S."/>
            <person name="Bruce D."/>
            <person name="Delano S.F."/>
            <person name="Detter J.C."/>
            <person name="Gleasner C.D."/>
            <person name="Han C.S."/>
            <person name="Misra M."/>
            <person name="Reitenga K.G."/>
            <person name="Mikhailova N."/>
            <person name="Woyke T."/>
            <person name="Pitluck S."/>
            <person name="Nolan M."/>
            <person name="Land M.L."/>
            <person name="Saunders E."/>
            <person name="Tapia R."/>
            <person name="Lapidus A."/>
            <person name="Ivanova N."/>
            <person name="Hoff W.D."/>
        </authorList>
    </citation>
    <scope>NUCLEOTIDE SEQUENCE [LARGE SCALE GENOMIC DNA]</scope>
    <source>
        <strain evidence="9">DSM 244 / SL1</strain>
    </source>
</reference>
<name>A1WU02_HALHL</name>
<feature type="compositionally biased region" description="Basic and acidic residues" evidence="6">
    <location>
        <begin position="467"/>
        <end position="478"/>
    </location>
</feature>
<protein>
    <recommendedName>
        <fullName evidence="2">protein-glutamate O-methyltransferase</fullName>
        <ecNumber evidence="2">2.1.1.80</ecNumber>
    </recommendedName>
</protein>
<dbReference type="InterPro" id="IPR000014">
    <property type="entry name" value="PAS"/>
</dbReference>
<comment type="catalytic activity">
    <reaction evidence="1">
        <text>L-glutamyl-[protein] + S-adenosyl-L-methionine = [protein]-L-glutamate 5-O-methyl ester + S-adenosyl-L-homocysteine</text>
        <dbReference type="Rhea" id="RHEA:24452"/>
        <dbReference type="Rhea" id="RHEA-COMP:10208"/>
        <dbReference type="Rhea" id="RHEA-COMP:10311"/>
        <dbReference type="ChEBI" id="CHEBI:29973"/>
        <dbReference type="ChEBI" id="CHEBI:57856"/>
        <dbReference type="ChEBI" id="CHEBI:59789"/>
        <dbReference type="ChEBI" id="CHEBI:82795"/>
        <dbReference type="EC" id="2.1.1.80"/>
    </reaction>
</comment>
<dbReference type="PANTHER" id="PTHR24422">
    <property type="entry name" value="CHEMOTAXIS PROTEIN METHYLTRANSFERASE"/>
    <property type="match status" value="1"/>
</dbReference>
<dbReference type="Gene3D" id="1.10.155.10">
    <property type="entry name" value="Chemotaxis receptor methyltransferase CheR, N-terminal domain"/>
    <property type="match status" value="1"/>
</dbReference>
<dbReference type="InterPro" id="IPR022642">
    <property type="entry name" value="CheR_C"/>
</dbReference>
<evidence type="ECO:0000259" key="7">
    <source>
        <dbReference type="PROSITE" id="PS50123"/>
    </source>
</evidence>
<accession>A1WU02</accession>
<dbReference type="PRINTS" id="PR00996">
    <property type="entry name" value="CHERMTFRASE"/>
</dbReference>
<dbReference type="Gene3D" id="3.30.450.20">
    <property type="entry name" value="PAS domain"/>
    <property type="match status" value="1"/>
</dbReference>
<dbReference type="SUPFAM" id="SSF47757">
    <property type="entry name" value="Chemotaxis receptor methyltransferase CheR, N-terminal domain"/>
    <property type="match status" value="1"/>
</dbReference>
<keyword evidence="3 8" id="KW-0489">Methyltransferase</keyword>
<dbReference type="STRING" id="349124.Hhal_0370"/>
<dbReference type="InterPro" id="IPR050903">
    <property type="entry name" value="Bact_Chemotaxis_MeTrfase"/>
</dbReference>
<keyword evidence="5" id="KW-0949">S-adenosyl-L-methionine</keyword>
<organism evidence="8 9">
    <name type="scientific">Halorhodospira halophila (strain DSM 244 / SL1)</name>
    <name type="common">Ectothiorhodospira halophila (strain DSM 244 / SL1)</name>
    <dbReference type="NCBI Taxonomy" id="349124"/>
    <lineage>
        <taxon>Bacteria</taxon>
        <taxon>Pseudomonadati</taxon>
        <taxon>Pseudomonadota</taxon>
        <taxon>Gammaproteobacteria</taxon>
        <taxon>Chromatiales</taxon>
        <taxon>Ectothiorhodospiraceae</taxon>
        <taxon>Halorhodospira</taxon>
    </lineage>
</organism>
<dbReference type="InterPro" id="IPR036804">
    <property type="entry name" value="CheR_N_sf"/>
</dbReference>
<feature type="domain" description="CheR-type methyltransferase" evidence="7">
    <location>
        <begin position="1"/>
        <end position="275"/>
    </location>
</feature>
<dbReference type="SUPFAM" id="SSF55785">
    <property type="entry name" value="PYP-like sensor domain (PAS domain)"/>
    <property type="match status" value="1"/>
</dbReference>
<evidence type="ECO:0000256" key="3">
    <source>
        <dbReference type="ARBA" id="ARBA00022603"/>
    </source>
</evidence>
<dbReference type="EC" id="2.1.1.80" evidence="2"/>
<evidence type="ECO:0000256" key="5">
    <source>
        <dbReference type="ARBA" id="ARBA00022691"/>
    </source>
</evidence>
<proteinExistence type="predicted"/>
<dbReference type="HOGENOM" id="CLU_000892_0_2_6"/>
<evidence type="ECO:0000256" key="6">
    <source>
        <dbReference type="SAM" id="MobiDB-lite"/>
    </source>
</evidence>
<sequence>MNTAGVDAPSASLKRVLTLLRQRTGHDFSLYKLNTLHRRIERRMVVHGVDSPTRYAALLEAHPQELDFLFRELLIGMTSFFRDPEVWQRLVATVLSDLLARQPAEQTLRAWIIGCSTGEEAYSLAMALSEAMDQAEPLQIPSVQIFATDLSAEAIDTARRGAYPPSICGSVSAARLRRFFTAHEHSYRIHPSIRSMVLFAQHDVVLDPPFTQLDLILCRNLLIYFQPTLQRRLLPLLHYSLKPDGVLVLGLSETIGRLHRLFAPIDARLRLYRRQPSSPGGGRGFLLNAFPPLSCPAEEAPLSPPNQPPPAAESLSTAVDQVLLQSYAPAAVLLNDDADVVYISGRIGRYLEPAAGKANWNVYAMAPDGLREPLYSALQQAADQHRPVQRHGLCAAPSTGTQLVDITVQAFREPGPLQGKTLVVFRDAVAPVQPLGGANARPGDDEATHAIELQQYRDQIERLRAQDRASREELEHTNEALQSTNEELQSANEELTTTKEETQSMNEELHAINNELQGKLNDLARAQSDMQNLLNSIDIAALFLDQDLNVRRYTERATQLFNLRENDLGRPLSELTTRLRYPELQEDALGTLGTLTISERQVLTTCDQRCFTVRIMPYRRLDNVIDGVVITIVDTTGSG</sequence>
<dbReference type="Proteomes" id="UP000000647">
    <property type="component" value="Chromosome"/>
</dbReference>
<dbReference type="SUPFAM" id="SSF53335">
    <property type="entry name" value="S-adenosyl-L-methionine-dependent methyltransferases"/>
    <property type="match status" value="1"/>
</dbReference>
<dbReference type="CDD" id="cd02440">
    <property type="entry name" value="AdoMet_MTases"/>
    <property type="match status" value="1"/>
</dbReference>
<evidence type="ECO:0000313" key="9">
    <source>
        <dbReference type="Proteomes" id="UP000000647"/>
    </source>
</evidence>
<evidence type="ECO:0000256" key="1">
    <source>
        <dbReference type="ARBA" id="ARBA00001541"/>
    </source>
</evidence>
<feature type="region of interest" description="Disordered" evidence="6">
    <location>
        <begin position="467"/>
        <end position="496"/>
    </location>
</feature>
<dbReference type="Pfam" id="PF13596">
    <property type="entry name" value="PAS_10"/>
    <property type="match status" value="1"/>
</dbReference>
<dbReference type="Pfam" id="PF03705">
    <property type="entry name" value="CheR_N"/>
    <property type="match status" value="1"/>
</dbReference>
<keyword evidence="4 8" id="KW-0808">Transferase</keyword>
<dbReference type="eggNOG" id="COG1352">
    <property type="taxonomic scope" value="Bacteria"/>
</dbReference>
<dbReference type="PROSITE" id="PS50123">
    <property type="entry name" value="CHER"/>
    <property type="match status" value="1"/>
</dbReference>